<dbReference type="GO" id="GO:0030313">
    <property type="term" value="C:cell envelope"/>
    <property type="evidence" value="ECO:0007669"/>
    <property type="project" value="UniProtKB-SubCell"/>
</dbReference>
<dbReference type="InterPro" id="IPR006635">
    <property type="entry name" value="NEAT_dom"/>
</dbReference>
<dbReference type="Pfam" id="PF00746">
    <property type="entry name" value="Gram_pos_anchor"/>
    <property type="match status" value="1"/>
</dbReference>
<dbReference type="EMBL" id="WNJO01000008">
    <property type="protein sequence ID" value="MTV82600.1"/>
    <property type="molecule type" value="Genomic_DNA"/>
</dbReference>
<evidence type="ECO:0000259" key="8">
    <source>
        <dbReference type="PROSITE" id="PS50978"/>
    </source>
</evidence>
<evidence type="ECO:0000256" key="4">
    <source>
        <dbReference type="ARBA" id="ARBA00022729"/>
    </source>
</evidence>
<evidence type="ECO:0000256" key="3">
    <source>
        <dbReference type="ARBA" id="ARBA00022525"/>
    </source>
</evidence>
<dbReference type="CDD" id="cd06920">
    <property type="entry name" value="NEAT"/>
    <property type="match status" value="1"/>
</dbReference>
<feature type="region of interest" description="Disordered" evidence="6">
    <location>
        <begin position="430"/>
        <end position="450"/>
    </location>
</feature>
<keyword evidence="2" id="KW-0134">Cell wall</keyword>
<accession>A0A7X2XWW7</accession>
<dbReference type="AlphaFoldDB" id="A0A7X2XWW7"/>
<dbReference type="InterPro" id="IPR019931">
    <property type="entry name" value="LPXTG_anchor"/>
</dbReference>
<dbReference type="SUPFAM" id="SSF158911">
    <property type="entry name" value="NEAT domain-like"/>
    <property type="match status" value="2"/>
</dbReference>
<evidence type="ECO:0000256" key="5">
    <source>
        <dbReference type="ARBA" id="ARBA00023088"/>
    </source>
</evidence>
<dbReference type="Proteomes" id="UP000466388">
    <property type="component" value="Unassembled WGS sequence"/>
</dbReference>
<evidence type="ECO:0000313" key="10">
    <source>
        <dbReference type="Proteomes" id="UP000466388"/>
    </source>
</evidence>
<feature type="region of interest" description="Disordered" evidence="6">
    <location>
        <begin position="353"/>
        <end position="390"/>
    </location>
</feature>
<dbReference type="NCBIfam" id="TIGR01167">
    <property type="entry name" value="LPXTG_anchor"/>
    <property type="match status" value="1"/>
</dbReference>
<reference evidence="9 10" key="1">
    <citation type="submission" date="2019-11" db="EMBL/GenBank/DDBJ databases">
        <title>Lactobacillus sp. nov. CRM56-3, isolated from fermented tea leaves.</title>
        <authorList>
            <person name="Phuengjayaem S."/>
            <person name="Tanasupawat S."/>
        </authorList>
    </citation>
    <scope>NUCLEOTIDE SEQUENCE [LARGE SCALE GENOMIC DNA]</scope>
    <source>
        <strain evidence="9 10">CRM56-3</strain>
    </source>
</reference>
<sequence>MILKMEELVMKLYGLKKVVGEGLVTVSVILGVGVIGQINADASKYQDGTYQVPVHILKKGTSESSLAQQFFNSSASATVANDDANMSLGVNASGQPYMKGTQVDGQNALSADSSSLNYQVPVGTDKSNVDFELNTPIGSMNQSADFQYDWSGVPLATQTTQTTTTGTNNVDTGNQTQTNGQGSTTSTGQQNVTTSSTSTAASSATSTPTATTVAGSTSQKKQSTSQNVSHVNYQVLQADGSSKSEASQYYTHIADIQKLSNGTYKVTMHVSYGKNTGMDPKGFVPLTVNGVNVSDVQYGSTSSNYTNSFSFVVPSLKALNQGLVKGTIHVSVPFMHISQDFTVNYAFAATSDTGASNQNQGQSSATPTATSQKKTAENQKPSVATKLSSGAKKVTAAKTAYPTAQNNGSANSSVTTQGTGVNAYESATTNGLKTPATHSKYATGKLPQTSENESISAVAVGLTSLSLLLGTLILKKKES</sequence>
<comment type="subcellular location">
    <subcellularLocation>
        <location evidence="1">Cell envelope</location>
    </subcellularLocation>
</comment>
<dbReference type="PROSITE" id="PS50978">
    <property type="entry name" value="NEAT"/>
    <property type="match status" value="1"/>
</dbReference>
<feature type="domain" description="Gram-positive cocci surface proteins LPxTG" evidence="7">
    <location>
        <begin position="446"/>
        <end position="479"/>
    </location>
</feature>
<keyword evidence="4" id="KW-0732">Signal</keyword>
<dbReference type="InterPro" id="IPR037250">
    <property type="entry name" value="NEAT_dom_sf"/>
</dbReference>
<organism evidence="9 10">
    <name type="scientific">Secundilactobacillus folii</name>
    <dbReference type="NCBI Taxonomy" id="2678357"/>
    <lineage>
        <taxon>Bacteria</taxon>
        <taxon>Bacillati</taxon>
        <taxon>Bacillota</taxon>
        <taxon>Bacilli</taxon>
        <taxon>Lactobacillales</taxon>
        <taxon>Lactobacillaceae</taxon>
        <taxon>Secundilactobacillus</taxon>
    </lineage>
</organism>
<comment type="caution">
    <text evidence="9">The sequence shown here is derived from an EMBL/GenBank/DDBJ whole genome shotgun (WGS) entry which is preliminary data.</text>
</comment>
<evidence type="ECO:0000259" key="7">
    <source>
        <dbReference type="PROSITE" id="PS50847"/>
    </source>
</evidence>
<evidence type="ECO:0000313" key="9">
    <source>
        <dbReference type="EMBL" id="MTV82600.1"/>
    </source>
</evidence>
<feature type="domain" description="NEAT" evidence="8">
    <location>
        <begin position="45"/>
        <end position="166"/>
    </location>
</feature>
<keyword evidence="3" id="KW-0964">Secreted</keyword>
<evidence type="ECO:0000256" key="2">
    <source>
        <dbReference type="ARBA" id="ARBA00022512"/>
    </source>
</evidence>
<feature type="compositionally biased region" description="Low complexity" evidence="6">
    <location>
        <begin position="159"/>
        <end position="226"/>
    </location>
</feature>
<protein>
    <submittedName>
        <fullName evidence="9">LPXTG cell wall anchor domain-containing protein</fullName>
    </submittedName>
</protein>
<gene>
    <name evidence="9" type="ORF">GM612_08065</name>
</gene>
<keyword evidence="5" id="KW-0572">Peptidoglycan-anchor</keyword>
<dbReference type="PROSITE" id="PS50847">
    <property type="entry name" value="GRAM_POS_ANCHORING"/>
    <property type="match status" value="1"/>
</dbReference>
<feature type="region of interest" description="Disordered" evidence="6">
    <location>
        <begin position="159"/>
        <end position="228"/>
    </location>
</feature>
<feature type="compositionally biased region" description="Polar residues" evidence="6">
    <location>
        <begin position="353"/>
        <end position="388"/>
    </location>
</feature>
<dbReference type="Pfam" id="PF05031">
    <property type="entry name" value="NEAT"/>
    <property type="match status" value="1"/>
</dbReference>
<evidence type="ECO:0000256" key="6">
    <source>
        <dbReference type="SAM" id="MobiDB-lite"/>
    </source>
</evidence>
<name>A0A7X2XWW7_9LACO</name>
<keyword evidence="10" id="KW-1185">Reference proteome</keyword>
<dbReference type="Gene3D" id="2.60.40.1850">
    <property type="match status" value="2"/>
</dbReference>
<evidence type="ECO:0000256" key="1">
    <source>
        <dbReference type="ARBA" id="ARBA00004196"/>
    </source>
</evidence>
<proteinExistence type="predicted"/>